<dbReference type="EMBL" id="JAZGQO010000003">
    <property type="protein sequence ID" value="KAK6189089.1"/>
    <property type="molecule type" value="Genomic_DNA"/>
</dbReference>
<comment type="pathway">
    <text evidence="3">Protein modification; protein glycosylation.</text>
</comment>
<dbReference type="AlphaFoldDB" id="A0AAN8JZI1"/>
<comment type="similarity">
    <text evidence="3">Belongs to the glycosyltransferase 11 family.</text>
</comment>
<proteinExistence type="inferred from homology"/>
<evidence type="ECO:0000256" key="1">
    <source>
        <dbReference type="ARBA" id="ARBA00022676"/>
    </source>
</evidence>
<sequence>MNKHNNIILYPLFSVCALLVLLCVYFMSNVHQLTPKVKGTGTLGVAWITQAIQTETTQSKYLRKRIAKVGLKNGNHSLKNADISQIKTSDRTKGKQLSNGQKAPNKLVKPSNQTKSTHKIDDLEKNGNQVLKMDETGAEKKRTHFLGLTGAWGRLGNHMFFYASLRGIGDAINYTPMLSRTDPILKLFEINLNNSVSTFNLNNNVVKREKCIGIFTEGLMSPINKTTNITVSGYLQSFKYFQKIESDIRKEFILKPDIKARVNHIFNTLNITQRIKVGVHVRRGDFVNRGGSKLPTPSYFYKAMNILRRNLTNPIFVVCSEDKKWATDFLLFNDSVIVHESVEVDFGVLMSCDHSIISSGTFGWWTAYLTKGTSIYFKGFPSPPLLGCIIHPDYYPTHWIGLE</sequence>
<evidence type="ECO:0000256" key="2">
    <source>
        <dbReference type="ARBA" id="ARBA00022679"/>
    </source>
</evidence>
<dbReference type="PANTHER" id="PTHR11927:SF9">
    <property type="entry name" value="L-FUCOSYLTRANSFERASE"/>
    <property type="match status" value="1"/>
</dbReference>
<dbReference type="GO" id="GO:0008107">
    <property type="term" value="F:galactoside 2-alpha-L-fucosyltransferase activity"/>
    <property type="evidence" value="ECO:0007669"/>
    <property type="project" value="InterPro"/>
</dbReference>
<dbReference type="Proteomes" id="UP001347796">
    <property type="component" value="Unassembled WGS sequence"/>
</dbReference>
<feature type="region of interest" description="Disordered" evidence="4">
    <location>
        <begin position="80"/>
        <end position="118"/>
    </location>
</feature>
<dbReference type="InterPro" id="IPR002516">
    <property type="entry name" value="Glyco_trans_11"/>
</dbReference>
<gene>
    <name evidence="5" type="ORF">SNE40_005132</name>
</gene>
<dbReference type="EC" id="2.4.1.-" evidence="3"/>
<keyword evidence="3" id="KW-0325">Glycoprotein</keyword>
<comment type="subcellular location">
    <subcellularLocation>
        <location evidence="3">Golgi apparatus</location>
        <location evidence="3">Golgi stack membrane</location>
        <topology evidence="3">Single-pass type II membrane protein</topology>
    </subcellularLocation>
</comment>
<organism evidence="5 6">
    <name type="scientific">Patella caerulea</name>
    <name type="common">Rayed Mediterranean limpet</name>
    <dbReference type="NCBI Taxonomy" id="87958"/>
    <lineage>
        <taxon>Eukaryota</taxon>
        <taxon>Metazoa</taxon>
        <taxon>Spiralia</taxon>
        <taxon>Lophotrochozoa</taxon>
        <taxon>Mollusca</taxon>
        <taxon>Gastropoda</taxon>
        <taxon>Patellogastropoda</taxon>
        <taxon>Patelloidea</taxon>
        <taxon>Patellidae</taxon>
        <taxon>Patella</taxon>
    </lineage>
</organism>
<protein>
    <recommendedName>
        <fullName evidence="3">L-Fucosyltransferase</fullName>
        <ecNumber evidence="3">2.4.1.-</ecNumber>
    </recommendedName>
</protein>
<keyword evidence="3" id="KW-0333">Golgi apparatus</keyword>
<reference evidence="5 6" key="1">
    <citation type="submission" date="2024-01" db="EMBL/GenBank/DDBJ databases">
        <title>The genome of the rayed Mediterranean limpet Patella caerulea (Linnaeus, 1758).</title>
        <authorList>
            <person name="Anh-Thu Weber A."/>
            <person name="Halstead-Nussloch G."/>
        </authorList>
    </citation>
    <scope>NUCLEOTIDE SEQUENCE [LARGE SCALE GENOMIC DNA]</scope>
    <source>
        <strain evidence="5">AATW-2023a</strain>
        <tissue evidence="5">Whole specimen</tissue>
    </source>
</reference>
<keyword evidence="3" id="KW-0472">Membrane</keyword>
<evidence type="ECO:0000256" key="3">
    <source>
        <dbReference type="RuleBase" id="RU363129"/>
    </source>
</evidence>
<keyword evidence="3" id="KW-1133">Transmembrane helix</keyword>
<dbReference type="PANTHER" id="PTHR11927">
    <property type="entry name" value="GALACTOSIDE 2-L-FUCOSYLTRANSFERASE"/>
    <property type="match status" value="1"/>
</dbReference>
<dbReference type="GO" id="GO:0005975">
    <property type="term" value="P:carbohydrate metabolic process"/>
    <property type="evidence" value="ECO:0007669"/>
    <property type="project" value="InterPro"/>
</dbReference>
<dbReference type="Pfam" id="PF01531">
    <property type="entry name" value="Glyco_transf_11"/>
    <property type="match status" value="1"/>
</dbReference>
<keyword evidence="2 3" id="KW-0808">Transferase</keyword>
<feature type="transmembrane region" description="Helical" evidence="3">
    <location>
        <begin position="7"/>
        <end position="27"/>
    </location>
</feature>
<comment type="caution">
    <text evidence="5">The sequence shown here is derived from an EMBL/GenBank/DDBJ whole genome shotgun (WGS) entry which is preliminary data.</text>
</comment>
<evidence type="ECO:0000313" key="5">
    <source>
        <dbReference type="EMBL" id="KAK6189089.1"/>
    </source>
</evidence>
<evidence type="ECO:0000313" key="6">
    <source>
        <dbReference type="Proteomes" id="UP001347796"/>
    </source>
</evidence>
<evidence type="ECO:0000256" key="4">
    <source>
        <dbReference type="SAM" id="MobiDB-lite"/>
    </source>
</evidence>
<keyword evidence="3" id="KW-0812">Transmembrane</keyword>
<dbReference type="CDD" id="cd11301">
    <property type="entry name" value="Fut1_Fut2_like"/>
    <property type="match status" value="1"/>
</dbReference>
<keyword evidence="1 3" id="KW-0328">Glycosyltransferase</keyword>
<keyword evidence="6" id="KW-1185">Reference proteome</keyword>
<accession>A0AAN8JZI1</accession>
<name>A0AAN8JZI1_PATCE</name>
<keyword evidence="3" id="KW-0735">Signal-anchor</keyword>
<dbReference type="GO" id="GO:0032580">
    <property type="term" value="C:Golgi cisterna membrane"/>
    <property type="evidence" value="ECO:0007669"/>
    <property type="project" value="UniProtKB-SubCell"/>
</dbReference>